<feature type="region of interest" description="Disordered" evidence="1">
    <location>
        <begin position="155"/>
        <end position="179"/>
    </location>
</feature>
<evidence type="ECO:0000256" key="1">
    <source>
        <dbReference type="SAM" id="MobiDB-lite"/>
    </source>
</evidence>
<feature type="compositionally biased region" description="Basic and acidic residues" evidence="1">
    <location>
        <begin position="79"/>
        <end position="98"/>
    </location>
</feature>
<accession>A0A1Y2FCH0</accession>
<protein>
    <submittedName>
        <fullName evidence="2">Uncharacterized protein</fullName>
    </submittedName>
</protein>
<feature type="region of interest" description="Disordered" evidence="1">
    <location>
        <begin position="79"/>
        <end position="120"/>
    </location>
</feature>
<dbReference type="GeneID" id="63787868"/>
<evidence type="ECO:0000313" key="2">
    <source>
        <dbReference type="EMBL" id="ORY81317.1"/>
    </source>
</evidence>
<organism evidence="2 3">
    <name type="scientific">Protomyces lactucae-debilis</name>
    <dbReference type="NCBI Taxonomy" id="2754530"/>
    <lineage>
        <taxon>Eukaryota</taxon>
        <taxon>Fungi</taxon>
        <taxon>Dikarya</taxon>
        <taxon>Ascomycota</taxon>
        <taxon>Taphrinomycotina</taxon>
        <taxon>Taphrinomycetes</taxon>
        <taxon>Taphrinales</taxon>
        <taxon>Protomycetaceae</taxon>
        <taxon>Protomyces</taxon>
    </lineage>
</organism>
<dbReference type="AlphaFoldDB" id="A0A1Y2FCH0"/>
<sequence>MAASSNRPRAFDAAHAHSWHYYTPRSNATTPAQAETGAHDTAPARPTHVRQATTPAPAPQPVFDAANPRTWNRSASRLLLEEHHRDRPTVRSVLDRPSVRTPTRHSAASRPAGDRSPRTLNDWSEYLASGEMTSTQERVAILTDVYRAMQLGSTASSTSLAQRRRPAPHRPPRSRVGTGLASMLHDPDFGDTSAYWSAMVLTDSNTRGNAHSTYPRRPGGSIIQTATLLSQQQQRRRRGSIASINTVNTTNSQTTLPEYDGGDWTLPDYRSQISSRGSMEINV</sequence>
<reference evidence="2 3" key="1">
    <citation type="submission" date="2016-07" db="EMBL/GenBank/DDBJ databases">
        <title>Pervasive Adenine N6-methylation of Active Genes in Fungi.</title>
        <authorList>
            <consortium name="DOE Joint Genome Institute"/>
            <person name="Mondo S.J."/>
            <person name="Dannebaum R.O."/>
            <person name="Kuo R.C."/>
            <person name="Labutti K."/>
            <person name="Haridas S."/>
            <person name="Kuo A."/>
            <person name="Salamov A."/>
            <person name="Ahrendt S.R."/>
            <person name="Lipzen A."/>
            <person name="Sullivan W."/>
            <person name="Andreopoulos W.B."/>
            <person name="Clum A."/>
            <person name="Lindquist E."/>
            <person name="Daum C."/>
            <person name="Ramamoorthy G.K."/>
            <person name="Gryganskyi A."/>
            <person name="Culley D."/>
            <person name="Magnuson J.K."/>
            <person name="James T.Y."/>
            <person name="O'Malley M.A."/>
            <person name="Stajich J.E."/>
            <person name="Spatafora J.W."/>
            <person name="Visel A."/>
            <person name="Grigoriev I.V."/>
        </authorList>
    </citation>
    <scope>NUCLEOTIDE SEQUENCE [LARGE SCALE GENOMIC DNA]</scope>
    <source>
        <strain evidence="2 3">12-1054</strain>
    </source>
</reference>
<dbReference type="EMBL" id="MCFI01000011">
    <property type="protein sequence ID" value="ORY81317.1"/>
    <property type="molecule type" value="Genomic_DNA"/>
</dbReference>
<evidence type="ECO:0000313" key="3">
    <source>
        <dbReference type="Proteomes" id="UP000193685"/>
    </source>
</evidence>
<feature type="compositionally biased region" description="Polar residues" evidence="1">
    <location>
        <begin position="24"/>
        <end position="33"/>
    </location>
</feature>
<keyword evidence="3" id="KW-1185">Reference proteome</keyword>
<feature type="compositionally biased region" description="Basic residues" evidence="1">
    <location>
        <begin position="162"/>
        <end position="173"/>
    </location>
</feature>
<dbReference type="Proteomes" id="UP000193685">
    <property type="component" value="Unassembled WGS sequence"/>
</dbReference>
<feature type="region of interest" description="Disordered" evidence="1">
    <location>
        <begin position="24"/>
        <end position="67"/>
    </location>
</feature>
<gene>
    <name evidence="2" type="ORF">BCR37DRAFT_393197</name>
</gene>
<dbReference type="RefSeq" id="XP_040724693.1">
    <property type="nucleotide sequence ID" value="XM_040871269.1"/>
</dbReference>
<comment type="caution">
    <text evidence="2">The sequence shown here is derived from an EMBL/GenBank/DDBJ whole genome shotgun (WGS) entry which is preliminary data.</text>
</comment>
<name>A0A1Y2FCH0_PROLT</name>
<proteinExistence type="predicted"/>